<accession>A0A8K0WUL7</accession>
<dbReference type="PANTHER" id="PTHR38850:SF2">
    <property type="entry name" value="CERATO-PLATANIN"/>
    <property type="match status" value="1"/>
</dbReference>
<dbReference type="OrthoDB" id="5370830at2759"/>
<sequence length="130" mass="13870">MSYDAWNYLGFGKSATQDPKSGGGIAMDYQVVDPSECADLLDDGKLPLSAANSMNYLSSCLSQPNSWVAKNYKLININDPCCRNGIDEVCKLNLAVSNQPSCPGTLGSVGQLDMPVININYGTGKKEVAL</sequence>
<evidence type="ECO:0000313" key="2">
    <source>
        <dbReference type="Proteomes" id="UP000813444"/>
    </source>
</evidence>
<name>A0A8K0WUL7_9HYPO</name>
<gene>
    <name evidence="1" type="ORF">B0I35DRAFT_421073</name>
</gene>
<protein>
    <submittedName>
        <fullName evidence="1">Uncharacterized protein</fullName>
    </submittedName>
</protein>
<dbReference type="PANTHER" id="PTHR38850">
    <property type="entry name" value="CERATO-PLATANIN"/>
    <property type="match status" value="1"/>
</dbReference>
<reference evidence="1" key="1">
    <citation type="journal article" date="2021" name="Nat. Commun.">
        <title>Genetic determinants of endophytism in the Arabidopsis root mycobiome.</title>
        <authorList>
            <person name="Mesny F."/>
            <person name="Miyauchi S."/>
            <person name="Thiergart T."/>
            <person name="Pickel B."/>
            <person name="Atanasova L."/>
            <person name="Karlsson M."/>
            <person name="Huettel B."/>
            <person name="Barry K.W."/>
            <person name="Haridas S."/>
            <person name="Chen C."/>
            <person name="Bauer D."/>
            <person name="Andreopoulos W."/>
            <person name="Pangilinan J."/>
            <person name="LaButti K."/>
            <person name="Riley R."/>
            <person name="Lipzen A."/>
            <person name="Clum A."/>
            <person name="Drula E."/>
            <person name="Henrissat B."/>
            <person name="Kohler A."/>
            <person name="Grigoriev I.V."/>
            <person name="Martin F.M."/>
            <person name="Hacquard S."/>
        </authorList>
    </citation>
    <scope>NUCLEOTIDE SEQUENCE</scope>
    <source>
        <strain evidence="1">MPI-CAGE-CH-0235</strain>
    </source>
</reference>
<evidence type="ECO:0000313" key="1">
    <source>
        <dbReference type="EMBL" id="KAH7325741.1"/>
    </source>
</evidence>
<keyword evidence="2" id="KW-1185">Reference proteome</keyword>
<proteinExistence type="predicted"/>
<comment type="caution">
    <text evidence="1">The sequence shown here is derived from an EMBL/GenBank/DDBJ whole genome shotgun (WGS) entry which is preliminary data.</text>
</comment>
<dbReference type="EMBL" id="JAGPNK010000002">
    <property type="protein sequence ID" value="KAH7325741.1"/>
    <property type="molecule type" value="Genomic_DNA"/>
</dbReference>
<dbReference type="AlphaFoldDB" id="A0A8K0WUL7"/>
<organism evidence="1 2">
    <name type="scientific">Stachybotrys elegans</name>
    <dbReference type="NCBI Taxonomy" id="80388"/>
    <lineage>
        <taxon>Eukaryota</taxon>
        <taxon>Fungi</taxon>
        <taxon>Dikarya</taxon>
        <taxon>Ascomycota</taxon>
        <taxon>Pezizomycotina</taxon>
        <taxon>Sordariomycetes</taxon>
        <taxon>Hypocreomycetidae</taxon>
        <taxon>Hypocreales</taxon>
        <taxon>Stachybotryaceae</taxon>
        <taxon>Stachybotrys</taxon>
    </lineage>
</organism>
<dbReference type="Proteomes" id="UP000813444">
    <property type="component" value="Unassembled WGS sequence"/>
</dbReference>